<comment type="catalytic activity">
    <reaction evidence="1">
        <text>ATP + protein L-histidine = ADP + protein N-phospho-L-histidine.</text>
        <dbReference type="EC" id="2.7.13.3"/>
    </reaction>
</comment>
<dbReference type="PANTHER" id="PTHR45436:SF5">
    <property type="entry name" value="SENSOR HISTIDINE KINASE TRCS"/>
    <property type="match status" value="1"/>
</dbReference>
<sequence>MRRRLVTTYLLLLCLVLLALEVPLGLVMSGRTTQALLADRLADATRFAALVAPVMRNEGELEPVRTELARYNELYGIVVIVVDQNRNVVTNAGTRPGVNADPVVRGALAGRQVSSPANVWPWQEAPLLVAVPVYEGGAVLGGVLTISSTERARGSMLFAWIVLGVVGLVALVGSVVAAVRLAQWVLRPVLSLDTAVHEITAGDSTARVPHALGPPELRRLTTSFNEMADTVTDALERQRLFVAHASHQLRNPLTVLRLRVEGLGDVLPDAAGPEHHLALEESDRLARVLDSLLALARAEWDRTPPVVVDAGALVAARVEAWLPMAAQRGIALTAALPPSPVQAEAADTALDQALDALIDNGLKFAGAGGHVEVAVSALPGRVVVTVRDDGPGMTREQCRLATRRFWRAPNTQNVDGAGLGLSIATVLIEASGGALSLAPLRPHGLEARVRLRLHRAEVGSGTRV</sequence>
<dbReference type="Gene3D" id="6.10.340.10">
    <property type="match status" value="1"/>
</dbReference>
<dbReference type="Proteomes" id="UP000624325">
    <property type="component" value="Unassembled WGS sequence"/>
</dbReference>
<evidence type="ECO:0000256" key="10">
    <source>
        <dbReference type="ARBA" id="ARBA00023136"/>
    </source>
</evidence>
<evidence type="ECO:0000256" key="2">
    <source>
        <dbReference type="ARBA" id="ARBA00004236"/>
    </source>
</evidence>
<keyword evidence="9" id="KW-0902">Two-component regulatory system</keyword>
<keyword evidence="4" id="KW-0597">Phosphoprotein</keyword>
<reference evidence="14 15" key="1">
    <citation type="submission" date="2021-01" db="EMBL/GenBank/DDBJ databases">
        <title>Whole genome shotgun sequence of Asanoa iriomotensis NBRC 100142.</title>
        <authorList>
            <person name="Komaki H."/>
            <person name="Tamura T."/>
        </authorList>
    </citation>
    <scope>NUCLEOTIDE SEQUENCE [LARGE SCALE GENOMIC DNA]</scope>
    <source>
        <strain evidence="14 15">NBRC 100142</strain>
    </source>
</reference>
<dbReference type="Pfam" id="PF02518">
    <property type="entry name" value="HATPase_c"/>
    <property type="match status" value="1"/>
</dbReference>
<dbReference type="Pfam" id="PF00672">
    <property type="entry name" value="HAMP"/>
    <property type="match status" value="1"/>
</dbReference>
<dbReference type="InterPro" id="IPR003660">
    <property type="entry name" value="HAMP_dom"/>
</dbReference>
<feature type="domain" description="Histidine kinase" evidence="12">
    <location>
        <begin position="244"/>
        <end position="455"/>
    </location>
</feature>
<organism evidence="14 15">
    <name type="scientific">Asanoa iriomotensis</name>
    <dbReference type="NCBI Taxonomy" id="234613"/>
    <lineage>
        <taxon>Bacteria</taxon>
        <taxon>Bacillati</taxon>
        <taxon>Actinomycetota</taxon>
        <taxon>Actinomycetes</taxon>
        <taxon>Micromonosporales</taxon>
        <taxon>Micromonosporaceae</taxon>
        <taxon>Asanoa</taxon>
    </lineage>
</organism>
<dbReference type="SMART" id="SM00388">
    <property type="entry name" value="HisKA"/>
    <property type="match status" value="1"/>
</dbReference>
<evidence type="ECO:0000256" key="8">
    <source>
        <dbReference type="ARBA" id="ARBA00022989"/>
    </source>
</evidence>
<comment type="caution">
    <text evidence="14">The sequence shown here is derived from an EMBL/GenBank/DDBJ whole genome shotgun (WGS) entry which is preliminary data.</text>
</comment>
<evidence type="ECO:0000256" key="4">
    <source>
        <dbReference type="ARBA" id="ARBA00022553"/>
    </source>
</evidence>
<dbReference type="InterPro" id="IPR004358">
    <property type="entry name" value="Sig_transdc_His_kin-like_C"/>
</dbReference>
<dbReference type="PROSITE" id="PS50885">
    <property type="entry name" value="HAMP"/>
    <property type="match status" value="1"/>
</dbReference>
<evidence type="ECO:0000256" key="3">
    <source>
        <dbReference type="ARBA" id="ARBA00012438"/>
    </source>
</evidence>
<evidence type="ECO:0000256" key="7">
    <source>
        <dbReference type="ARBA" id="ARBA00022777"/>
    </source>
</evidence>
<dbReference type="SMART" id="SM00387">
    <property type="entry name" value="HATPase_c"/>
    <property type="match status" value="1"/>
</dbReference>
<dbReference type="EMBL" id="BONC01000039">
    <property type="protein sequence ID" value="GIF58962.1"/>
    <property type="molecule type" value="Genomic_DNA"/>
</dbReference>
<dbReference type="SUPFAM" id="SSF55874">
    <property type="entry name" value="ATPase domain of HSP90 chaperone/DNA topoisomerase II/histidine kinase"/>
    <property type="match status" value="1"/>
</dbReference>
<evidence type="ECO:0000256" key="11">
    <source>
        <dbReference type="SAM" id="Phobius"/>
    </source>
</evidence>
<dbReference type="CDD" id="cd06225">
    <property type="entry name" value="HAMP"/>
    <property type="match status" value="1"/>
</dbReference>
<keyword evidence="6 11" id="KW-0812">Transmembrane</keyword>
<keyword evidence="8 11" id="KW-1133">Transmembrane helix</keyword>
<feature type="domain" description="HAMP" evidence="13">
    <location>
        <begin position="183"/>
        <end position="236"/>
    </location>
</feature>
<dbReference type="InterPro" id="IPR003594">
    <property type="entry name" value="HATPase_dom"/>
</dbReference>
<dbReference type="Pfam" id="PF00512">
    <property type="entry name" value="HisKA"/>
    <property type="match status" value="1"/>
</dbReference>
<evidence type="ECO:0000259" key="12">
    <source>
        <dbReference type="PROSITE" id="PS50109"/>
    </source>
</evidence>
<evidence type="ECO:0000256" key="6">
    <source>
        <dbReference type="ARBA" id="ARBA00022692"/>
    </source>
</evidence>
<keyword evidence="10 11" id="KW-0472">Membrane</keyword>
<dbReference type="SUPFAM" id="SSF158472">
    <property type="entry name" value="HAMP domain-like"/>
    <property type="match status" value="1"/>
</dbReference>
<dbReference type="CDD" id="cd00082">
    <property type="entry name" value="HisKA"/>
    <property type="match status" value="1"/>
</dbReference>
<dbReference type="SMART" id="SM00304">
    <property type="entry name" value="HAMP"/>
    <property type="match status" value="1"/>
</dbReference>
<accession>A0ABQ4C865</accession>
<evidence type="ECO:0000256" key="5">
    <source>
        <dbReference type="ARBA" id="ARBA00022679"/>
    </source>
</evidence>
<dbReference type="GO" id="GO:0016301">
    <property type="term" value="F:kinase activity"/>
    <property type="evidence" value="ECO:0007669"/>
    <property type="project" value="UniProtKB-KW"/>
</dbReference>
<keyword evidence="5" id="KW-0808">Transferase</keyword>
<dbReference type="InterPro" id="IPR003661">
    <property type="entry name" value="HisK_dim/P_dom"/>
</dbReference>
<dbReference type="Gene3D" id="3.30.565.10">
    <property type="entry name" value="Histidine kinase-like ATPase, C-terminal domain"/>
    <property type="match status" value="1"/>
</dbReference>
<dbReference type="Gene3D" id="1.10.287.130">
    <property type="match status" value="1"/>
</dbReference>
<evidence type="ECO:0000313" key="14">
    <source>
        <dbReference type="EMBL" id="GIF58962.1"/>
    </source>
</evidence>
<dbReference type="InterPro" id="IPR036890">
    <property type="entry name" value="HATPase_C_sf"/>
</dbReference>
<gene>
    <name evidence="14" type="ORF">Air01nite_50570</name>
</gene>
<protein>
    <recommendedName>
        <fullName evidence="3">histidine kinase</fullName>
        <ecNumber evidence="3">2.7.13.3</ecNumber>
    </recommendedName>
</protein>
<dbReference type="InterPro" id="IPR050428">
    <property type="entry name" value="TCS_sensor_his_kinase"/>
</dbReference>
<evidence type="ECO:0000256" key="9">
    <source>
        <dbReference type="ARBA" id="ARBA00023012"/>
    </source>
</evidence>
<dbReference type="PRINTS" id="PR00344">
    <property type="entry name" value="BCTRLSENSOR"/>
</dbReference>
<proteinExistence type="predicted"/>
<dbReference type="RefSeq" id="WP_203705764.1">
    <property type="nucleotide sequence ID" value="NZ_BAAALU010000033.1"/>
</dbReference>
<dbReference type="PANTHER" id="PTHR45436">
    <property type="entry name" value="SENSOR HISTIDINE KINASE YKOH"/>
    <property type="match status" value="1"/>
</dbReference>
<dbReference type="EC" id="2.7.13.3" evidence="3"/>
<dbReference type="PROSITE" id="PS50109">
    <property type="entry name" value="HIS_KIN"/>
    <property type="match status" value="1"/>
</dbReference>
<dbReference type="SUPFAM" id="SSF47384">
    <property type="entry name" value="Homodimeric domain of signal transducing histidine kinase"/>
    <property type="match status" value="1"/>
</dbReference>
<keyword evidence="7 14" id="KW-0418">Kinase</keyword>
<evidence type="ECO:0000256" key="1">
    <source>
        <dbReference type="ARBA" id="ARBA00000085"/>
    </source>
</evidence>
<feature type="transmembrane region" description="Helical" evidence="11">
    <location>
        <begin position="157"/>
        <end position="179"/>
    </location>
</feature>
<dbReference type="CDD" id="cd00075">
    <property type="entry name" value="HATPase"/>
    <property type="match status" value="1"/>
</dbReference>
<dbReference type="InterPro" id="IPR005467">
    <property type="entry name" value="His_kinase_dom"/>
</dbReference>
<evidence type="ECO:0000313" key="15">
    <source>
        <dbReference type="Proteomes" id="UP000624325"/>
    </source>
</evidence>
<comment type="subcellular location">
    <subcellularLocation>
        <location evidence="2">Cell membrane</location>
    </subcellularLocation>
</comment>
<evidence type="ECO:0000259" key="13">
    <source>
        <dbReference type="PROSITE" id="PS50885"/>
    </source>
</evidence>
<dbReference type="InterPro" id="IPR036097">
    <property type="entry name" value="HisK_dim/P_sf"/>
</dbReference>
<name>A0ABQ4C865_9ACTN</name>
<keyword evidence="15" id="KW-1185">Reference proteome</keyword>
<feature type="transmembrane region" description="Helical" evidence="11">
    <location>
        <begin position="125"/>
        <end position="145"/>
    </location>
</feature>